<dbReference type="PANTHER" id="PTHR21650:SF4">
    <property type="entry name" value="MEMBRALIN"/>
    <property type="match status" value="1"/>
</dbReference>
<organism evidence="1 2">
    <name type="scientific">Brassica napus</name>
    <name type="common">Rape</name>
    <dbReference type="NCBI Taxonomy" id="3708"/>
    <lineage>
        <taxon>Eukaryota</taxon>
        <taxon>Viridiplantae</taxon>
        <taxon>Streptophyta</taxon>
        <taxon>Embryophyta</taxon>
        <taxon>Tracheophyta</taxon>
        <taxon>Spermatophyta</taxon>
        <taxon>Magnoliopsida</taxon>
        <taxon>eudicotyledons</taxon>
        <taxon>Gunneridae</taxon>
        <taxon>Pentapetalae</taxon>
        <taxon>rosids</taxon>
        <taxon>malvids</taxon>
        <taxon>Brassicales</taxon>
        <taxon>Brassicaceae</taxon>
        <taxon>Brassiceae</taxon>
        <taxon>Brassica</taxon>
    </lineage>
</organism>
<dbReference type="EMBL" id="JAGKQM010000003">
    <property type="protein sequence ID" value="KAH0936402.1"/>
    <property type="molecule type" value="Genomic_DNA"/>
</dbReference>
<keyword evidence="2" id="KW-1185">Reference proteome</keyword>
<comment type="caution">
    <text evidence="1">The sequence shown here is derived from an EMBL/GenBank/DDBJ whole genome shotgun (WGS) entry which is preliminary data.</text>
</comment>
<gene>
    <name evidence="1" type="ORF">HID58_013519</name>
</gene>
<proteinExistence type="predicted"/>
<reference evidence="1 2" key="1">
    <citation type="submission" date="2021-05" db="EMBL/GenBank/DDBJ databases">
        <title>Genome Assembly of Synthetic Allotetraploid Brassica napus Reveals Homoeologous Exchanges between Subgenomes.</title>
        <authorList>
            <person name="Davis J.T."/>
        </authorList>
    </citation>
    <scope>NUCLEOTIDE SEQUENCE [LARGE SCALE GENOMIC DNA]</scope>
    <source>
        <strain evidence="2">cv. Da-Ae</strain>
        <tissue evidence="1">Seedling</tissue>
    </source>
</reference>
<dbReference type="Proteomes" id="UP000824890">
    <property type="component" value="Unassembled WGS sequence"/>
</dbReference>
<dbReference type="Pfam" id="PF09746">
    <property type="entry name" value="Membralin"/>
    <property type="match status" value="1"/>
</dbReference>
<sequence length="190" mass="22019">MSLESTTMQGYFLLPDEAKSWHNIRTANVSISARHPCFGNIWQQLTINRVVGYDTIIMNSLQNSAGQGSWRFHLVIYTISKQESFTILVTPKNFLKDLRNLEKFYFESLKSFLCEHYVGMEDMIKAALVALATFSLVQYKHVLKLLGDEMWCAYDVTFCVFHNHNVCLIHFARDTHSFNTMLSIGYQHFS</sequence>
<accession>A0ABQ8E457</accession>
<evidence type="ECO:0000313" key="2">
    <source>
        <dbReference type="Proteomes" id="UP000824890"/>
    </source>
</evidence>
<protein>
    <submittedName>
        <fullName evidence="1">Uncharacterized protein</fullName>
    </submittedName>
</protein>
<evidence type="ECO:0000313" key="1">
    <source>
        <dbReference type="EMBL" id="KAH0936402.1"/>
    </source>
</evidence>
<dbReference type="PANTHER" id="PTHR21650">
    <property type="entry name" value="MEMBRALIN/KINETOCHORE PROTEIN NUF2"/>
    <property type="match status" value="1"/>
</dbReference>
<name>A0ABQ8E457_BRANA</name>
<dbReference type="InterPro" id="IPR019144">
    <property type="entry name" value="Membralin"/>
</dbReference>